<comment type="function">
    <text evidence="7">Catalyzes reversively the conversion of L-aspartate beta-semialdehyde (ASA) to L-2,4-diaminobutyrate (DABA) by transamination with L-glutamate.</text>
</comment>
<dbReference type="UniPathway" id="UPA00067">
    <property type="reaction ID" value="UER00121"/>
</dbReference>
<dbReference type="Gene3D" id="3.40.640.10">
    <property type="entry name" value="Type I PLP-dependent aspartate aminotransferase-like (Major domain)"/>
    <property type="match status" value="1"/>
</dbReference>
<dbReference type="NCBIfam" id="NF006733">
    <property type="entry name" value="PRK09264.1"/>
    <property type="match status" value="1"/>
</dbReference>
<dbReference type="InterPro" id="IPR005814">
    <property type="entry name" value="Aminotrans_3"/>
</dbReference>
<dbReference type="AlphaFoldDB" id="A0A7X1PME1"/>
<dbReference type="InterPro" id="IPR015424">
    <property type="entry name" value="PyrdxlP-dep_Trfase"/>
</dbReference>
<dbReference type="SUPFAM" id="SSF53383">
    <property type="entry name" value="PLP-dependent transferases"/>
    <property type="match status" value="1"/>
</dbReference>
<evidence type="ECO:0000313" key="9">
    <source>
        <dbReference type="Proteomes" id="UP000486534"/>
    </source>
</evidence>
<evidence type="ECO:0000256" key="5">
    <source>
        <dbReference type="ARBA" id="ARBA00022898"/>
    </source>
</evidence>
<dbReference type="InterPro" id="IPR049704">
    <property type="entry name" value="Aminotrans_3_PPA_site"/>
</dbReference>
<accession>A0A7X1PME1</accession>
<comment type="catalytic activity">
    <reaction evidence="7">
        <text>L-2,4-diaminobutanoate + 2-oxoglutarate = L-aspartate 4-semialdehyde + L-glutamate</text>
        <dbReference type="Rhea" id="RHEA:11160"/>
        <dbReference type="ChEBI" id="CHEBI:16810"/>
        <dbReference type="ChEBI" id="CHEBI:29985"/>
        <dbReference type="ChEBI" id="CHEBI:58761"/>
        <dbReference type="ChEBI" id="CHEBI:537519"/>
        <dbReference type="EC" id="2.6.1.76"/>
    </reaction>
</comment>
<dbReference type="PIRSF" id="PIRSF000521">
    <property type="entry name" value="Transaminase_4ab_Lys_Orn"/>
    <property type="match status" value="1"/>
</dbReference>
<evidence type="ECO:0000256" key="3">
    <source>
        <dbReference type="ARBA" id="ARBA00022576"/>
    </source>
</evidence>
<dbReference type="InterPro" id="IPR012773">
    <property type="entry name" value="Ectoine_EctB"/>
</dbReference>
<evidence type="ECO:0000256" key="4">
    <source>
        <dbReference type="ARBA" id="ARBA00022679"/>
    </source>
</evidence>
<comment type="similarity">
    <text evidence="2 6">Belongs to the class-III pyridoxal-phosphate-dependent aminotransferase family.</text>
</comment>
<dbReference type="PANTHER" id="PTHR43552:SF2">
    <property type="entry name" value="DIAMINOBUTYRATE--2-OXOGLUTARATE TRANSAMINASE"/>
    <property type="match status" value="1"/>
</dbReference>
<proteinExistence type="inferred from homology"/>
<dbReference type="InterPro" id="IPR015421">
    <property type="entry name" value="PyrdxlP-dep_Trfase_major"/>
</dbReference>
<dbReference type="PROSITE" id="PS00600">
    <property type="entry name" value="AA_TRANSFER_CLASS_3"/>
    <property type="match status" value="1"/>
</dbReference>
<gene>
    <name evidence="8" type="primary">ectB</name>
    <name evidence="8" type="ORF">GDH07_13640</name>
</gene>
<organism evidence="8 9">
    <name type="scientific">Pseudomonas piscis</name>
    <dbReference type="NCBI Taxonomy" id="2614538"/>
    <lineage>
        <taxon>Bacteria</taxon>
        <taxon>Pseudomonadati</taxon>
        <taxon>Pseudomonadota</taxon>
        <taxon>Gammaproteobacteria</taxon>
        <taxon>Pseudomonadales</taxon>
        <taxon>Pseudomonadaceae</taxon>
        <taxon>Pseudomonas</taxon>
    </lineage>
</organism>
<dbReference type="EC" id="2.6.1.76" evidence="7"/>
<comment type="cofactor">
    <cofactor evidence="1 7">
        <name>pyridoxal 5'-phosphate</name>
        <dbReference type="ChEBI" id="CHEBI:597326"/>
    </cofactor>
</comment>
<keyword evidence="5 6" id="KW-0663">Pyridoxal phosphate</keyword>
<dbReference type="InterPro" id="IPR015422">
    <property type="entry name" value="PyrdxlP-dep_Trfase_small"/>
</dbReference>
<dbReference type="CDD" id="cd00610">
    <property type="entry name" value="OAT_like"/>
    <property type="match status" value="1"/>
</dbReference>
<comment type="caution">
    <text evidence="8">The sequence shown here is derived from an EMBL/GenBank/DDBJ whole genome shotgun (WGS) entry which is preliminary data.</text>
</comment>
<dbReference type="PANTHER" id="PTHR43552">
    <property type="entry name" value="DIAMINOBUTYRATE--2-OXOGLUTARATE AMINOTRANSFERASE"/>
    <property type="match status" value="1"/>
</dbReference>
<evidence type="ECO:0000256" key="7">
    <source>
        <dbReference type="RuleBase" id="RU365034"/>
    </source>
</evidence>
<dbReference type="GO" id="GO:0019491">
    <property type="term" value="P:ectoine biosynthetic process"/>
    <property type="evidence" value="ECO:0007669"/>
    <property type="project" value="UniProtKB-UniPathway"/>
</dbReference>
<reference evidence="8 9" key="1">
    <citation type="submission" date="2019-10" db="EMBL/GenBank/DDBJ databases">
        <title>Pseudomonas dajingensis sp. nov., isolated from the profound head ulcers of farmed Murray cod (Maccullochella peelii peelii).</title>
        <authorList>
            <person name="Liu Y."/>
        </authorList>
    </citation>
    <scope>NUCLEOTIDE SEQUENCE [LARGE SCALE GENOMIC DNA]</scope>
    <source>
        <strain evidence="8 9">MC042</strain>
    </source>
</reference>
<evidence type="ECO:0000256" key="1">
    <source>
        <dbReference type="ARBA" id="ARBA00001933"/>
    </source>
</evidence>
<dbReference type="InterPro" id="IPR004637">
    <property type="entry name" value="Dat"/>
</dbReference>
<dbReference type="EMBL" id="WHUV01000002">
    <property type="protein sequence ID" value="MQA54353.1"/>
    <property type="molecule type" value="Genomic_DNA"/>
</dbReference>
<name>A0A7X1PME1_9PSED</name>
<dbReference type="NCBIfam" id="TIGR02407">
    <property type="entry name" value="ectoine_ectB"/>
    <property type="match status" value="1"/>
</dbReference>
<dbReference type="Pfam" id="PF00202">
    <property type="entry name" value="Aminotran_3"/>
    <property type="match status" value="1"/>
</dbReference>
<evidence type="ECO:0000256" key="6">
    <source>
        <dbReference type="RuleBase" id="RU003560"/>
    </source>
</evidence>
<dbReference type="NCBIfam" id="TIGR00709">
    <property type="entry name" value="dat"/>
    <property type="match status" value="1"/>
</dbReference>
<evidence type="ECO:0000256" key="2">
    <source>
        <dbReference type="ARBA" id="ARBA00008954"/>
    </source>
</evidence>
<evidence type="ECO:0000313" key="8">
    <source>
        <dbReference type="EMBL" id="MQA54353.1"/>
    </source>
</evidence>
<dbReference type="GO" id="GO:0047307">
    <property type="term" value="F:diaminobutyrate-pyruvate transaminase activity"/>
    <property type="evidence" value="ECO:0007669"/>
    <property type="project" value="InterPro"/>
</dbReference>
<protein>
    <recommendedName>
        <fullName evidence="7">Diaminobutyrate--2-oxoglutarate transaminase</fullName>
        <ecNumber evidence="7">2.6.1.76</ecNumber>
    </recommendedName>
    <alternativeName>
        <fullName evidence="7">DABA aminotransferase</fullName>
    </alternativeName>
</protein>
<comment type="pathway">
    <text evidence="7">Amine and polyamine biosynthesis; ectoine biosynthesis; L-ectoine from L-aspartate 4-semialdehyde: step 1/3.</text>
</comment>
<dbReference type="Gene3D" id="3.90.1150.10">
    <property type="entry name" value="Aspartate Aminotransferase, domain 1"/>
    <property type="match status" value="1"/>
</dbReference>
<dbReference type="GO" id="GO:0045303">
    <property type="term" value="F:diaminobutyrate-2-oxoglutarate transaminase activity"/>
    <property type="evidence" value="ECO:0007669"/>
    <property type="project" value="UniProtKB-EC"/>
</dbReference>
<keyword evidence="4 7" id="KW-0808">Transferase</keyword>
<dbReference type="GO" id="GO:0030170">
    <property type="term" value="F:pyridoxal phosphate binding"/>
    <property type="evidence" value="ECO:0007669"/>
    <property type="project" value="InterPro"/>
</dbReference>
<keyword evidence="3 7" id="KW-0032">Aminotransferase</keyword>
<sequence>MTATLNHLLVDAVPAVPSSLDIFELKESNVRSYCRDFTATFQTAEGSTLTSDTGEVFIDFFSGAGALNYGHNNPLLKAALLDYIARDGITHGLDFKTTAKKAFLTTFQERILAPRNLQYKVQFPGPTGTNAVEAAIKLARKYTGRQNVVAFTNAFHGMSLGSLALTANPRKRAGAGVNLNNVTFMPYDGFFGDGLDTSQYLAQMLRAGSGVDKPAAIVLETVQGEGGVGSASAAWLQAVRDIAREHGSLLIIDDIQAGCGRTGDFFSFEGTGVTPDIVTLSKSISGYGLPMSLTLIAPHLDIWQPGEHNGTFRGNNLAFVTGKAVIDHYWSRSGFTEELKAKVAFLHEGLLALSAGFAAQAPNRLKGRGFFRGIEFQDRGLAPKIAARAYALGLIIETSGVDDQVLKFLPALTISLGQITQGLKLLEQAFADVARGEP</sequence>
<dbReference type="Proteomes" id="UP000486534">
    <property type="component" value="Unassembled WGS sequence"/>
</dbReference>